<dbReference type="EMBL" id="CP013929">
    <property type="protein sequence ID" value="AMJ80837.1"/>
    <property type="molecule type" value="Genomic_DNA"/>
</dbReference>
<dbReference type="PANTHER" id="PTHR32305">
    <property type="match status" value="1"/>
</dbReference>
<dbReference type="RefSeq" id="WP_061093563.1">
    <property type="nucleotide sequence ID" value="NZ_CP013929.1"/>
</dbReference>
<dbReference type="AlphaFoldDB" id="A0AAC8XP00"/>
<evidence type="ECO:0000259" key="2">
    <source>
        <dbReference type="Pfam" id="PF25023"/>
    </source>
</evidence>
<protein>
    <recommendedName>
        <fullName evidence="2">Teneurin-like YD-shell domain-containing protein</fullName>
    </recommendedName>
</protein>
<reference evidence="3 4" key="1">
    <citation type="submission" date="2015-12" db="EMBL/GenBank/DDBJ databases">
        <title>Intraspecies pangenome expansion in the marine bacterium Alteromonas.</title>
        <authorList>
            <person name="Lopez-Perez M."/>
            <person name="Rodriguez-Valera F."/>
        </authorList>
    </citation>
    <scope>NUCLEOTIDE SEQUENCE [LARGE SCALE GENOMIC DNA]</scope>
    <source>
        <strain evidence="3 4">UM8</strain>
        <plasmid evidence="3 4">pAMEDUM8_300</plasmid>
    </source>
</reference>
<gene>
    <name evidence="3" type="ORF">AV942_20890</name>
</gene>
<dbReference type="Gene3D" id="2.180.10.10">
    <property type="entry name" value="RHS repeat-associated core"/>
    <property type="match status" value="1"/>
</dbReference>
<dbReference type="PANTHER" id="PTHR32305:SF15">
    <property type="entry name" value="PROTEIN RHSA-RELATED"/>
    <property type="match status" value="1"/>
</dbReference>
<name>A0AAC8XP00_9ALTE</name>
<dbReference type="InterPro" id="IPR056823">
    <property type="entry name" value="TEN-like_YD-shell"/>
</dbReference>
<sequence>MKTQVILLLLFVLISAGVKSEVVYIHSDQLGSVVATSNSLGQITSRTQYGPFGIPDDDSELQDTSGYTGHVHDSELDLIYMQARYYDPVIGRFYSNDPVSFKNVHNFNRYTYANNNPYKYVDPDGRDASLYAKPAWAADPTDLVAAPQPISVNQLALNNAIGLATAVVGLRSLSGTVTSSVTKTSTLQANKIAGAAGEARTAAKLGDSVAGKQVSFKASDGSRSRADFVTKDGVVVETKSKRQFKPTYQ</sequence>
<geneLocation type="plasmid" evidence="3 4">
    <name>pAMEDUM8_300</name>
</geneLocation>
<dbReference type="Pfam" id="PF25023">
    <property type="entry name" value="TEN_YD-shell"/>
    <property type="match status" value="1"/>
</dbReference>
<dbReference type="NCBIfam" id="TIGR03696">
    <property type="entry name" value="Rhs_assc_core"/>
    <property type="match status" value="1"/>
</dbReference>
<evidence type="ECO:0000313" key="4">
    <source>
        <dbReference type="Proteomes" id="UP000061468"/>
    </source>
</evidence>
<dbReference type="InterPro" id="IPR022385">
    <property type="entry name" value="Rhs_assc_core"/>
</dbReference>
<keyword evidence="1" id="KW-0677">Repeat</keyword>
<evidence type="ECO:0000256" key="1">
    <source>
        <dbReference type="ARBA" id="ARBA00022737"/>
    </source>
</evidence>
<organism evidence="3 4">
    <name type="scientific">Alteromonas mediterranea</name>
    <dbReference type="NCBI Taxonomy" id="314275"/>
    <lineage>
        <taxon>Bacteria</taxon>
        <taxon>Pseudomonadati</taxon>
        <taxon>Pseudomonadota</taxon>
        <taxon>Gammaproteobacteria</taxon>
        <taxon>Alteromonadales</taxon>
        <taxon>Alteromonadaceae</taxon>
        <taxon>Alteromonas/Salinimonas group</taxon>
        <taxon>Alteromonas</taxon>
    </lineage>
</organism>
<proteinExistence type="predicted"/>
<keyword evidence="3" id="KW-0614">Plasmid</keyword>
<dbReference type="Proteomes" id="UP000061468">
    <property type="component" value="Plasmid pAMEDUM8_300"/>
</dbReference>
<feature type="domain" description="Teneurin-like YD-shell" evidence="2">
    <location>
        <begin position="23"/>
        <end position="117"/>
    </location>
</feature>
<accession>A0AAC8XP00</accession>
<evidence type="ECO:0000313" key="3">
    <source>
        <dbReference type="EMBL" id="AMJ80837.1"/>
    </source>
</evidence>
<dbReference type="InterPro" id="IPR050708">
    <property type="entry name" value="T6SS_VgrG/RHS"/>
</dbReference>